<evidence type="ECO:0000313" key="3">
    <source>
        <dbReference type="Proteomes" id="UP000282957"/>
    </source>
</evidence>
<reference evidence="2 3" key="1">
    <citation type="submission" date="2019-01" db="EMBL/GenBank/DDBJ databases">
        <authorList>
            <person name="Chen W.-M."/>
        </authorList>
    </citation>
    <scope>NUCLEOTIDE SEQUENCE [LARGE SCALE GENOMIC DNA]</scope>
    <source>
        <strain evidence="2 3">CCP-6</strain>
    </source>
</reference>
<dbReference type="Proteomes" id="UP000282957">
    <property type="component" value="Unassembled WGS sequence"/>
</dbReference>
<sequence>MTRYGRNQKRAHRAVVKRLQAELAATKEELALFQQRLRAALYQSAGAEERAFEKFAAQSGMLAHVTETMAREVGRFLGPHEAAAARQLVGRDRNVGLYLRHDPMASRPWRVVTIDVPSARMEVAVDE</sequence>
<dbReference type="RefSeq" id="WP_127788149.1">
    <property type="nucleotide sequence ID" value="NZ_SACL01000004.1"/>
</dbReference>
<protein>
    <submittedName>
        <fullName evidence="2">Uncharacterized protein</fullName>
    </submittedName>
</protein>
<keyword evidence="1" id="KW-0175">Coiled coil</keyword>
<dbReference type="AlphaFoldDB" id="A0A437MF23"/>
<proteinExistence type="predicted"/>
<gene>
    <name evidence="2" type="ORF">EOD42_13960</name>
</gene>
<evidence type="ECO:0000313" key="2">
    <source>
        <dbReference type="EMBL" id="RVT96216.1"/>
    </source>
</evidence>
<accession>A0A437MF23</accession>
<name>A0A437MF23_9PROT</name>
<comment type="caution">
    <text evidence="2">The sequence shown here is derived from an EMBL/GenBank/DDBJ whole genome shotgun (WGS) entry which is preliminary data.</text>
</comment>
<feature type="coiled-coil region" evidence="1">
    <location>
        <begin position="9"/>
        <end position="36"/>
    </location>
</feature>
<organism evidence="2 3">
    <name type="scientific">Rhodovarius crocodyli</name>
    <dbReference type="NCBI Taxonomy" id="1979269"/>
    <lineage>
        <taxon>Bacteria</taxon>
        <taxon>Pseudomonadati</taxon>
        <taxon>Pseudomonadota</taxon>
        <taxon>Alphaproteobacteria</taxon>
        <taxon>Acetobacterales</taxon>
        <taxon>Roseomonadaceae</taxon>
        <taxon>Rhodovarius</taxon>
    </lineage>
</organism>
<evidence type="ECO:0000256" key="1">
    <source>
        <dbReference type="SAM" id="Coils"/>
    </source>
</evidence>
<dbReference type="EMBL" id="SACL01000004">
    <property type="protein sequence ID" value="RVT96216.1"/>
    <property type="molecule type" value="Genomic_DNA"/>
</dbReference>
<keyword evidence="3" id="KW-1185">Reference proteome</keyword>